<keyword evidence="3" id="KW-1185">Reference proteome</keyword>
<dbReference type="EMBL" id="CP101914">
    <property type="protein sequence ID" value="UUI04427.1"/>
    <property type="molecule type" value="Genomic_DNA"/>
</dbReference>
<feature type="domain" description="FAD/NAD(P)-binding" evidence="1">
    <location>
        <begin position="6"/>
        <end position="53"/>
    </location>
</feature>
<dbReference type="Gene3D" id="3.50.50.60">
    <property type="entry name" value="FAD/NAD(P)-binding domain"/>
    <property type="match status" value="1"/>
</dbReference>
<dbReference type="InterPro" id="IPR023753">
    <property type="entry name" value="FAD/NAD-binding_dom"/>
</dbReference>
<reference evidence="2" key="1">
    <citation type="submission" date="2022-07" db="EMBL/GenBank/DDBJ databases">
        <title>FELIX.</title>
        <authorList>
            <person name="Wan K.H."/>
            <person name="Park S."/>
            <person name="Lawrence Q."/>
            <person name="Eichenberger J.P."/>
            <person name="Booth B.W."/>
            <person name="Piaggio A.J."/>
            <person name="Chandler J.C."/>
            <person name="Franklin A.B."/>
            <person name="Celniker S.E."/>
        </authorList>
    </citation>
    <scope>NUCLEOTIDE SEQUENCE</scope>
    <source>
        <strain evidence="2">QA-1986 374</strain>
    </source>
</reference>
<accession>A0ABY5JVM6</accession>
<gene>
    <name evidence="2" type="ORF">NP439_07165</name>
</gene>
<proteinExistence type="predicted"/>
<organism evidence="2 3">
    <name type="scientific">Oceanobacillus jeddahense</name>
    <dbReference type="NCBI Taxonomy" id="1462527"/>
    <lineage>
        <taxon>Bacteria</taxon>
        <taxon>Bacillati</taxon>
        <taxon>Bacillota</taxon>
        <taxon>Bacilli</taxon>
        <taxon>Bacillales</taxon>
        <taxon>Bacillaceae</taxon>
        <taxon>Oceanobacillus</taxon>
    </lineage>
</organism>
<sequence>MEQAASFAEQLGLELNEMGGIKTDSQGRTSVKGIYAGGDNAAGPPQLVIAASEGSKAAIGVISDFVEDTF</sequence>
<protein>
    <submittedName>
        <fullName evidence="2">FAD-dependent oxidoreductase</fullName>
    </submittedName>
</protein>
<dbReference type="InterPro" id="IPR036188">
    <property type="entry name" value="FAD/NAD-bd_sf"/>
</dbReference>
<dbReference type="SUPFAM" id="SSF51905">
    <property type="entry name" value="FAD/NAD(P)-binding domain"/>
    <property type="match status" value="1"/>
</dbReference>
<evidence type="ECO:0000259" key="1">
    <source>
        <dbReference type="Pfam" id="PF07992"/>
    </source>
</evidence>
<evidence type="ECO:0000313" key="2">
    <source>
        <dbReference type="EMBL" id="UUI04427.1"/>
    </source>
</evidence>
<name>A0ABY5JVM6_9BACI</name>
<dbReference type="Pfam" id="PF07992">
    <property type="entry name" value="Pyr_redox_2"/>
    <property type="match status" value="1"/>
</dbReference>
<evidence type="ECO:0000313" key="3">
    <source>
        <dbReference type="Proteomes" id="UP001059773"/>
    </source>
</evidence>
<dbReference type="Proteomes" id="UP001059773">
    <property type="component" value="Chromosome"/>
</dbReference>